<feature type="compositionally biased region" description="Basic residues" evidence="7">
    <location>
        <begin position="83"/>
        <end position="93"/>
    </location>
</feature>
<dbReference type="FunFam" id="3.90.105.20:FF:000001">
    <property type="entry name" value="60S acidic ribosomal protein P0"/>
    <property type="match status" value="1"/>
</dbReference>
<comment type="caution">
    <text evidence="9">The sequence shown here is derived from an EMBL/GenBank/DDBJ whole genome shotgun (WGS) entry which is preliminary data.</text>
</comment>
<dbReference type="SUPFAM" id="SSF160369">
    <property type="entry name" value="Ribosomal protein L10-like"/>
    <property type="match status" value="1"/>
</dbReference>
<evidence type="ECO:0000256" key="5">
    <source>
        <dbReference type="ARBA" id="ARBA00035202"/>
    </source>
</evidence>
<dbReference type="InterPro" id="IPR040637">
    <property type="entry name" value="Ribosomal_uL10-like_insert"/>
</dbReference>
<keyword evidence="4" id="KW-0687">Ribonucleoprotein</keyword>
<dbReference type="PIRSF" id="PIRSF039087">
    <property type="entry name" value="L10E"/>
    <property type="match status" value="1"/>
</dbReference>
<evidence type="ECO:0000313" key="9">
    <source>
        <dbReference type="EMBL" id="CAB3379071.1"/>
    </source>
</evidence>
<sequence length="344" mass="38427">MDTEKELSPKTIWKQNYFAKLQNLMTNYDKFFIVNVDNVGSKQIQDIRQSLRDCAHILMGKNTLIRKGIRILNDPSEMDKRGPQKKGSRRKGTSNKNTSEHKQSHPIEKILPHIRGNVGFVFTNQELREVRDKLVANKRKAPARAGAISPCSVVIPAHNTKIGPEKTSFFQKLSIPTKISKGTIEIIHDVHILKENDRVGASEAALLNMLGISPFSFGLEIQMIYDCGAVYEPEVLDLKPEDIRARFTKGVSNFASLCLSISYPSMASAPHIVVNGFTNLVALTKSTGITFKQATAVLALLEGRYNMAAAVPDTQPAVKEEEKVNVEEEEEEDDIIFPIWNIPD</sequence>
<evidence type="ECO:0000256" key="3">
    <source>
        <dbReference type="ARBA" id="ARBA00022980"/>
    </source>
</evidence>
<dbReference type="Gene3D" id="3.30.70.1730">
    <property type="match status" value="1"/>
</dbReference>
<feature type="compositionally biased region" description="Basic and acidic residues" evidence="7">
    <location>
        <begin position="98"/>
        <end position="107"/>
    </location>
</feature>
<dbReference type="Proteomes" id="UP000494165">
    <property type="component" value="Unassembled WGS sequence"/>
</dbReference>
<feature type="region of interest" description="Disordered" evidence="7">
    <location>
        <begin position="72"/>
        <end position="107"/>
    </location>
</feature>
<dbReference type="Pfam" id="PF17777">
    <property type="entry name" value="RL10P_insert"/>
    <property type="match status" value="1"/>
</dbReference>
<proteinExistence type="inferred from homology"/>
<dbReference type="InterPro" id="IPR001790">
    <property type="entry name" value="Ribosomal_uL10"/>
</dbReference>
<comment type="function">
    <text evidence="1">Ribosomal protein P0 is the functional equivalent of E.coli protein L10.</text>
</comment>
<gene>
    <name evidence="9" type="ORF">CLODIP_2_CD09458</name>
</gene>
<dbReference type="GO" id="GO:0003735">
    <property type="term" value="F:structural constituent of ribosome"/>
    <property type="evidence" value="ECO:0007669"/>
    <property type="project" value="TreeGrafter"/>
</dbReference>
<evidence type="ECO:0000256" key="7">
    <source>
        <dbReference type="SAM" id="MobiDB-lite"/>
    </source>
</evidence>
<dbReference type="InterPro" id="IPR030670">
    <property type="entry name" value="uL10_eukaryotes"/>
</dbReference>
<dbReference type="GO" id="GO:0000027">
    <property type="term" value="P:ribosomal large subunit assembly"/>
    <property type="evidence" value="ECO:0007669"/>
    <property type="project" value="TreeGrafter"/>
</dbReference>
<dbReference type="CDD" id="cd05795">
    <property type="entry name" value="Ribosomal_P0_L10e"/>
    <property type="match status" value="1"/>
</dbReference>
<evidence type="ECO:0000256" key="6">
    <source>
        <dbReference type="ARBA" id="ARBA00035444"/>
    </source>
</evidence>
<evidence type="ECO:0000256" key="4">
    <source>
        <dbReference type="ARBA" id="ARBA00023274"/>
    </source>
</evidence>
<dbReference type="InterPro" id="IPR043164">
    <property type="entry name" value="Ribosomal_uL10-like_insert_sf"/>
</dbReference>
<comment type="similarity">
    <text evidence="2">Belongs to the universal ribosomal protein uL10 family.</text>
</comment>
<dbReference type="AlphaFoldDB" id="A0A8S1DEX5"/>
<reference evidence="9 10" key="1">
    <citation type="submission" date="2020-04" db="EMBL/GenBank/DDBJ databases">
        <authorList>
            <person name="Alioto T."/>
            <person name="Alioto T."/>
            <person name="Gomez Garrido J."/>
        </authorList>
    </citation>
    <scope>NUCLEOTIDE SEQUENCE [LARGE SCALE GENOMIC DNA]</scope>
</reference>
<evidence type="ECO:0000259" key="8">
    <source>
        <dbReference type="Pfam" id="PF17777"/>
    </source>
</evidence>
<dbReference type="OrthoDB" id="10259902at2759"/>
<dbReference type="Pfam" id="PF00466">
    <property type="entry name" value="Ribosomal_L10"/>
    <property type="match status" value="1"/>
</dbReference>
<dbReference type="InterPro" id="IPR050323">
    <property type="entry name" value="Ribosomal_protein_uL10"/>
</dbReference>
<dbReference type="GO" id="GO:0022625">
    <property type="term" value="C:cytosolic large ribosomal subunit"/>
    <property type="evidence" value="ECO:0007669"/>
    <property type="project" value="TreeGrafter"/>
</dbReference>
<keyword evidence="10" id="KW-1185">Reference proteome</keyword>
<dbReference type="Gene3D" id="3.90.105.20">
    <property type="match status" value="1"/>
</dbReference>
<dbReference type="GO" id="GO:0070180">
    <property type="term" value="F:large ribosomal subunit rRNA binding"/>
    <property type="evidence" value="ECO:0007669"/>
    <property type="project" value="TreeGrafter"/>
</dbReference>
<dbReference type="EMBL" id="CADEPI010000178">
    <property type="protein sequence ID" value="CAB3379071.1"/>
    <property type="molecule type" value="Genomic_DNA"/>
</dbReference>
<accession>A0A8S1DEX5</accession>
<organism evidence="9 10">
    <name type="scientific">Cloeon dipterum</name>
    <dbReference type="NCBI Taxonomy" id="197152"/>
    <lineage>
        <taxon>Eukaryota</taxon>
        <taxon>Metazoa</taxon>
        <taxon>Ecdysozoa</taxon>
        <taxon>Arthropoda</taxon>
        <taxon>Hexapoda</taxon>
        <taxon>Insecta</taxon>
        <taxon>Pterygota</taxon>
        <taxon>Palaeoptera</taxon>
        <taxon>Ephemeroptera</taxon>
        <taxon>Pisciforma</taxon>
        <taxon>Baetidae</taxon>
        <taxon>Cloeon</taxon>
    </lineage>
</organism>
<protein>
    <recommendedName>
        <fullName evidence="5">Large ribosomal subunit protein uL10</fullName>
    </recommendedName>
    <alternativeName>
        <fullName evidence="6">60S acidic ribosomal protein P0</fullName>
    </alternativeName>
</protein>
<feature type="domain" description="Large ribosomal subunit protein uL10-like insertion" evidence="8">
    <location>
        <begin position="143"/>
        <end position="212"/>
    </location>
</feature>
<evidence type="ECO:0000313" key="10">
    <source>
        <dbReference type="Proteomes" id="UP000494165"/>
    </source>
</evidence>
<evidence type="ECO:0000256" key="1">
    <source>
        <dbReference type="ARBA" id="ARBA00002200"/>
    </source>
</evidence>
<keyword evidence="3" id="KW-0689">Ribosomal protein</keyword>
<evidence type="ECO:0000256" key="2">
    <source>
        <dbReference type="ARBA" id="ARBA00008889"/>
    </source>
</evidence>
<dbReference type="PANTHER" id="PTHR45699:SF3">
    <property type="entry name" value="LARGE RIBOSOMAL SUBUNIT PROTEIN UL10"/>
    <property type="match status" value="1"/>
</dbReference>
<dbReference type="PANTHER" id="PTHR45699">
    <property type="entry name" value="60S ACIDIC RIBOSOMAL PROTEIN P0"/>
    <property type="match status" value="1"/>
</dbReference>
<name>A0A8S1DEX5_9INSE</name>
<dbReference type="InterPro" id="IPR043141">
    <property type="entry name" value="Ribosomal_uL10-like_sf"/>
</dbReference>
<dbReference type="GO" id="GO:0002181">
    <property type="term" value="P:cytoplasmic translation"/>
    <property type="evidence" value="ECO:0007669"/>
    <property type="project" value="TreeGrafter"/>
</dbReference>